<evidence type="ECO:0000256" key="3">
    <source>
        <dbReference type="ARBA" id="ARBA00012756"/>
    </source>
</evidence>
<comment type="catalytic activity">
    <reaction evidence="1 6">
        <text>Hydrolysis of terminal non-reducing beta-D-galactose residues in beta-D-galactosides.</text>
        <dbReference type="EC" id="3.2.1.23"/>
    </reaction>
</comment>
<dbReference type="Gene3D" id="2.60.40.1180">
    <property type="entry name" value="Golgi alpha-mannosidase II"/>
    <property type="match status" value="1"/>
</dbReference>
<evidence type="ECO:0000259" key="10">
    <source>
        <dbReference type="Pfam" id="PF02449"/>
    </source>
</evidence>
<dbReference type="CDD" id="cd03143">
    <property type="entry name" value="A4_beta-galactosidase_middle_domain"/>
    <property type="match status" value="1"/>
</dbReference>
<reference evidence="13" key="1">
    <citation type="submission" date="2019-04" db="EMBL/GenBank/DDBJ databases">
        <title>Draft genome sequence of Pseudonocardiaceae bacterium SL3-2-4.</title>
        <authorList>
            <person name="Ningsih F."/>
            <person name="Yokota A."/>
            <person name="Sakai Y."/>
            <person name="Nanatani K."/>
            <person name="Yabe S."/>
            <person name="Oetari A."/>
            <person name="Sjamsuridzal W."/>
        </authorList>
    </citation>
    <scope>NUCLEOTIDE SEQUENCE [LARGE SCALE GENOMIC DNA]</scope>
    <source>
        <strain evidence="13">SL3-2-4</strain>
    </source>
</reference>
<keyword evidence="9" id="KW-0479">Metal-binding</keyword>
<organism evidence="12 13">
    <name type="scientific">Gandjariella thermophila</name>
    <dbReference type="NCBI Taxonomy" id="1931992"/>
    <lineage>
        <taxon>Bacteria</taxon>
        <taxon>Bacillati</taxon>
        <taxon>Actinomycetota</taxon>
        <taxon>Actinomycetes</taxon>
        <taxon>Pseudonocardiales</taxon>
        <taxon>Pseudonocardiaceae</taxon>
        <taxon>Gandjariella</taxon>
    </lineage>
</organism>
<dbReference type="PANTHER" id="PTHR36447">
    <property type="entry name" value="BETA-GALACTOSIDASE GANA"/>
    <property type="match status" value="1"/>
</dbReference>
<comment type="caution">
    <text evidence="12">The sequence shown here is derived from an EMBL/GenBank/DDBJ whole genome shotgun (WGS) entry which is preliminary data.</text>
</comment>
<sequence>MVEASGVRDWPLAMPGPGWGGDYNPEQWPEDVWIDDIRLMRRAGVNLATVGVFSWALIEVAEGRFEFGWLDRVLDLLHDGGVRVDLATATAAPPPWLTARRPEVLPVRADGARLWPGSRQSYCPTSTVYRDKAVGLARRIAEHYRDHPALACWHVGNEYGCHVPRCYCDRCTVAFREWLRARYGDDLKALNEAWATAFWSQHYTSWSQVLTPRITPAFHNPGLLLDFDRFGSDALLALFRAERDALRDVTPDVPVTTNFMVMRGFSAVDYWSWAREVDFVSVDHYPTAEDPERHIELAFSADLARGLAGGRPWLLMEHAPSAVNWQPRNIAKRPGELRRNAFQHLARGADGTLFFQWRASRAGAERFHSAMVPHAGEDTKIFREVCRVGAEYRKLGELLGSAVDASVAMVFDWPSWWALQQPSLPTADLDYREHALALYRALWQAGITVDFVPPSAELSGYRLVLLPALHLVSDMDARRIDNYVLGGGHALVTCFSGIADERGQVRLGGYPGAFRDLLGVRTEEFFPLGAGERVTLDDGGTATVWTELLHPDGAEVLASYTDGALAGMPAVTRHARGSGLAWYLACGLDEAGLRRLLARVCGAARVWPAVPAPPGVEVVRRRAPDADVSWLTVINHTDRDARLPARGVDLLTGTEIRDEATVPAGGCVVIRETPAGAARAADRDRGRVNSRKEY</sequence>
<feature type="binding site" evidence="9">
    <location>
        <position position="168"/>
    </location>
    <ligand>
        <name>Zn(2+)</name>
        <dbReference type="ChEBI" id="CHEBI:29105"/>
    </ligand>
</feature>
<dbReference type="EMBL" id="BJFL01000044">
    <property type="protein sequence ID" value="GDY33487.1"/>
    <property type="molecule type" value="Genomic_DNA"/>
</dbReference>
<dbReference type="InterPro" id="IPR013738">
    <property type="entry name" value="Beta_galactosidase_Trimer"/>
</dbReference>
<keyword evidence="13" id="KW-1185">Reference proteome</keyword>
<feature type="binding site" evidence="9">
    <location>
        <position position="166"/>
    </location>
    <ligand>
        <name>Zn(2+)</name>
        <dbReference type="ChEBI" id="CHEBI:29105"/>
    </ligand>
</feature>
<feature type="binding site" evidence="9">
    <location>
        <position position="123"/>
    </location>
    <ligand>
        <name>Zn(2+)</name>
        <dbReference type="ChEBI" id="CHEBI:29105"/>
    </ligand>
</feature>
<dbReference type="PIRSF" id="PIRSF001084">
    <property type="entry name" value="B-galactosidase"/>
    <property type="match status" value="1"/>
</dbReference>
<dbReference type="InterPro" id="IPR013529">
    <property type="entry name" value="Glyco_hydro_42_N"/>
</dbReference>
<feature type="binding site" evidence="8">
    <location>
        <position position="325"/>
    </location>
    <ligand>
        <name>substrate</name>
    </ligand>
</feature>
<keyword evidence="5 6" id="KW-0326">Glycosidase</keyword>
<evidence type="ECO:0000256" key="2">
    <source>
        <dbReference type="ARBA" id="ARBA00005940"/>
    </source>
</evidence>
<feature type="binding site" evidence="8">
    <location>
        <position position="119"/>
    </location>
    <ligand>
        <name>substrate</name>
    </ligand>
</feature>
<dbReference type="Pfam" id="PF02449">
    <property type="entry name" value="Glyco_hydro_42"/>
    <property type="match status" value="1"/>
</dbReference>
<dbReference type="InterPro" id="IPR029062">
    <property type="entry name" value="Class_I_gatase-like"/>
</dbReference>
<dbReference type="InterPro" id="IPR013780">
    <property type="entry name" value="Glyco_hydro_b"/>
</dbReference>
<evidence type="ECO:0000256" key="7">
    <source>
        <dbReference type="PIRSR" id="PIRSR001084-1"/>
    </source>
</evidence>
<dbReference type="AlphaFoldDB" id="A0A4D4JHY0"/>
<dbReference type="Pfam" id="PF08532">
    <property type="entry name" value="Glyco_hydro_42M"/>
    <property type="match status" value="1"/>
</dbReference>
<evidence type="ECO:0000256" key="4">
    <source>
        <dbReference type="ARBA" id="ARBA00022801"/>
    </source>
</evidence>
<keyword evidence="9" id="KW-0862">Zinc</keyword>
<dbReference type="Gene3D" id="3.40.50.880">
    <property type="match status" value="1"/>
</dbReference>
<dbReference type="GO" id="GO:0046872">
    <property type="term" value="F:metal ion binding"/>
    <property type="evidence" value="ECO:0007669"/>
    <property type="project" value="UniProtKB-KW"/>
</dbReference>
<dbReference type="GO" id="GO:0009341">
    <property type="term" value="C:beta-galactosidase complex"/>
    <property type="evidence" value="ECO:0007669"/>
    <property type="project" value="InterPro"/>
</dbReference>
<evidence type="ECO:0000256" key="5">
    <source>
        <dbReference type="ARBA" id="ARBA00023295"/>
    </source>
</evidence>
<dbReference type="EC" id="3.2.1.23" evidence="3 6"/>
<dbReference type="GO" id="GO:0004565">
    <property type="term" value="F:beta-galactosidase activity"/>
    <property type="evidence" value="ECO:0007669"/>
    <property type="project" value="UniProtKB-EC"/>
</dbReference>
<dbReference type="GO" id="GO:0005975">
    <property type="term" value="P:carbohydrate metabolic process"/>
    <property type="evidence" value="ECO:0007669"/>
    <property type="project" value="InterPro"/>
</dbReference>
<dbReference type="InterPro" id="IPR017853">
    <property type="entry name" value="GH"/>
</dbReference>
<dbReference type="SUPFAM" id="SSF52317">
    <property type="entry name" value="Class I glutamine amidotransferase-like"/>
    <property type="match status" value="1"/>
</dbReference>
<dbReference type="SUPFAM" id="SSF51445">
    <property type="entry name" value="(Trans)glycosidases"/>
    <property type="match status" value="1"/>
</dbReference>
<accession>A0A4D4JHY0</accession>
<evidence type="ECO:0000313" key="12">
    <source>
        <dbReference type="EMBL" id="GDY33487.1"/>
    </source>
</evidence>
<evidence type="ECO:0000256" key="6">
    <source>
        <dbReference type="PIRNR" id="PIRNR001084"/>
    </source>
</evidence>
<dbReference type="InterPro" id="IPR003476">
    <property type="entry name" value="Glyco_hydro_42"/>
</dbReference>
<name>A0A4D4JHY0_9PSEU</name>
<comment type="similarity">
    <text evidence="2 6">Belongs to the glycosyl hydrolase 42 family.</text>
</comment>
<dbReference type="Gene3D" id="3.20.20.80">
    <property type="entry name" value="Glycosidases"/>
    <property type="match status" value="1"/>
</dbReference>
<evidence type="ECO:0000256" key="1">
    <source>
        <dbReference type="ARBA" id="ARBA00001412"/>
    </source>
</evidence>
<feature type="active site" description="Nucleophile" evidence="7">
    <location>
        <position position="317"/>
    </location>
</feature>
<evidence type="ECO:0000313" key="13">
    <source>
        <dbReference type="Proteomes" id="UP000298860"/>
    </source>
</evidence>
<feature type="domain" description="Beta-galactosidase trimerisation" evidence="11">
    <location>
        <begin position="405"/>
        <end position="605"/>
    </location>
</feature>
<dbReference type="Proteomes" id="UP000298860">
    <property type="component" value="Unassembled WGS sequence"/>
</dbReference>
<feature type="binding site" evidence="8">
    <location>
        <position position="157"/>
    </location>
    <ligand>
        <name>substrate</name>
    </ligand>
</feature>
<keyword evidence="4 6" id="KW-0378">Hydrolase</keyword>
<feature type="active site" description="Proton donor" evidence="7">
    <location>
        <position position="158"/>
    </location>
</feature>
<evidence type="ECO:0000259" key="11">
    <source>
        <dbReference type="Pfam" id="PF08532"/>
    </source>
</evidence>
<gene>
    <name evidence="12" type="ORF">GTS_51200</name>
</gene>
<evidence type="ECO:0000256" key="8">
    <source>
        <dbReference type="PIRSR" id="PIRSR001084-2"/>
    </source>
</evidence>
<feature type="domain" description="Glycoside hydrolase family 42 N-terminal" evidence="10">
    <location>
        <begin position="22"/>
        <end position="394"/>
    </location>
</feature>
<dbReference type="PANTHER" id="PTHR36447:SF1">
    <property type="entry name" value="BETA-GALACTOSIDASE GANA"/>
    <property type="match status" value="1"/>
</dbReference>
<proteinExistence type="inferred from homology"/>
<feature type="binding site" evidence="9">
    <location>
        <position position="171"/>
    </location>
    <ligand>
        <name>Zn(2+)</name>
        <dbReference type="ChEBI" id="CHEBI:29105"/>
    </ligand>
</feature>
<evidence type="ECO:0000256" key="9">
    <source>
        <dbReference type="PIRSR" id="PIRSR001084-3"/>
    </source>
</evidence>
<protein>
    <recommendedName>
        <fullName evidence="3 6">Beta-galactosidase</fullName>
        <shortName evidence="6">Beta-gal</shortName>
        <ecNumber evidence="3 6">3.2.1.23</ecNumber>
    </recommendedName>
</protein>